<dbReference type="Gene3D" id="3.30.70.270">
    <property type="match status" value="1"/>
</dbReference>
<dbReference type="RefSeq" id="WP_100277244.1">
    <property type="nucleotide sequence ID" value="NZ_CP018799.1"/>
</dbReference>
<dbReference type="GO" id="GO:1902201">
    <property type="term" value="P:negative regulation of bacterial-type flagellum-dependent cell motility"/>
    <property type="evidence" value="ECO:0007669"/>
    <property type="project" value="TreeGrafter"/>
</dbReference>
<dbReference type="GO" id="GO:0005886">
    <property type="term" value="C:plasma membrane"/>
    <property type="evidence" value="ECO:0007669"/>
    <property type="project" value="TreeGrafter"/>
</dbReference>
<dbReference type="AlphaFoldDB" id="A0A2K8L0K3"/>
<dbReference type="InterPro" id="IPR050469">
    <property type="entry name" value="Diguanylate_Cyclase"/>
</dbReference>
<dbReference type="EC" id="2.7.7.65" evidence="1"/>
<keyword evidence="6" id="KW-1185">Reference proteome</keyword>
<sequence>MHAEAHGVRKLTVSIFLYAFSLILASTPAVAAQSLESVSLQLEWKYQFEFAGFIMAKEKGFYEKAGLDVELIEYEAGIDAVEHVLTGKSNYAIHNSSVVIDNGKLEPIILLATYFQQSPLVFVTSKEIKSPSDLIGKTIMGTKDELKYSSLALLLDHFYVNKNNASFLGHSFNIDDFIQHKVDAMTAFRTNQLYQLDQLNVPYNVIDPADYGFVMSAVNLFTSYSEALNHSERTRKFIDASNKGWEYALAHTEETIAIIYEKYSKLKSIEALAYEADITREMMLLDFFEIGATNKELALRAVKQFKHSGLLSAQQEPGTFLFDEVLREFGRSAIFTDKQKLYLQDKKVINMCVDPDWMPFESIQDGVHIGIVAEVFDLFRAQLPIPIKLIPTKSWHDSITKAKQRKCDIFSLASSTPERTEYMDFTTPYIDLPIVMATTMDKFFINDIAEVLDEKLGVVKGYAVAEKLRGKYENINIVEVDSITDGLERVASGELFGHIDNLMTIAASIQKDFTGILKVSSRLDEGVQLAVGTRNDEPILRGIFQKLVGNIDSDTQQGIFNKWVSVKQEVVADYTFLWKFFAGFSLLALGFIYHFRRLSRLNDQLVIISNTDKLSGLYNRVKMDSVLIEQKANVDRYGQGVSLILIDIDFFKEINDTYGHSVGDAVLVGFSELMRSNVRATDYVGRWGGEEFLIVCPNTGVNDAYKLADKLLKKVRDCTFEGGSKITISAGIAGFSKETSIKDILIHVDTALYQSKQAGRNQISTYK</sequence>
<protein>
    <recommendedName>
        <fullName evidence="1">diguanylate cyclase</fullName>
        <ecNumber evidence="1">2.7.7.65</ecNumber>
    </recommendedName>
</protein>
<dbReference type="CDD" id="cd13708">
    <property type="entry name" value="PBP2_BvgS_like_1"/>
    <property type="match status" value="1"/>
</dbReference>
<dbReference type="PROSITE" id="PS50887">
    <property type="entry name" value="GGDEF"/>
    <property type="match status" value="1"/>
</dbReference>
<feature type="signal peptide" evidence="3">
    <location>
        <begin position="1"/>
        <end position="31"/>
    </location>
</feature>
<dbReference type="Pfam" id="PF09084">
    <property type="entry name" value="NMT1"/>
    <property type="match status" value="1"/>
</dbReference>
<gene>
    <name evidence="5" type="ORF">Ga0123461_0921</name>
</gene>
<dbReference type="Gene3D" id="3.40.190.10">
    <property type="entry name" value="Periplasmic binding protein-like II"/>
    <property type="match status" value="4"/>
</dbReference>
<dbReference type="InterPro" id="IPR001638">
    <property type="entry name" value="Solute-binding_3/MltF_N"/>
</dbReference>
<evidence type="ECO:0000313" key="5">
    <source>
        <dbReference type="EMBL" id="ATX79341.1"/>
    </source>
</evidence>
<dbReference type="SMART" id="SM00062">
    <property type="entry name" value="PBPb"/>
    <property type="match status" value="1"/>
</dbReference>
<dbReference type="InterPro" id="IPR015168">
    <property type="entry name" value="SsuA/THI5"/>
</dbReference>
<dbReference type="SUPFAM" id="SSF53850">
    <property type="entry name" value="Periplasmic binding protein-like II"/>
    <property type="match status" value="2"/>
</dbReference>
<feature type="chain" id="PRO_5014823573" description="diguanylate cyclase" evidence="3">
    <location>
        <begin position="32"/>
        <end position="767"/>
    </location>
</feature>
<dbReference type="InterPro" id="IPR029787">
    <property type="entry name" value="Nucleotide_cyclase"/>
</dbReference>
<dbReference type="EMBL" id="CP018799">
    <property type="protein sequence ID" value="ATX79341.1"/>
    <property type="molecule type" value="Genomic_DNA"/>
</dbReference>
<accession>A0A2K8L0K3</accession>
<proteinExistence type="predicted"/>
<dbReference type="PANTHER" id="PTHR45138:SF9">
    <property type="entry name" value="DIGUANYLATE CYCLASE DGCM-RELATED"/>
    <property type="match status" value="1"/>
</dbReference>
<evidence type="ECO:0000256" key="2">
    <source>
        <dbReference type="ARBA" id="ARBA00034247"/>
    </source>
</evidence>
<dbReference type="KEGG" id="maes:Ga0123461_0921"/>
<dbReference type="Pfam" id="PF00990">
    <property type="entry name" value="GGDEF"/>
    <property type="match status" value="1"/>
</dbReference>
<dbReference type="GO" id="GO:0052621">
    <property type="term" value="F:diguanylate cyclase activity"/>
    <property type="evidence" value="ECO:0007669"/>
    <property type="project" value="UniProtKB-EC"/>
</dbReference>
<dbReference type="SMART" id="SM00267">
    <property type="entry name" value="GGDEF"/>
    <property type="match status" value="1"/>
</dbReference>
<dbReference type="SUPFAM" id="SSF55073">
    <property type="entry name" value="Nucleotide cyclase"/>
    <property type="match status" value="1"/>
</dbReference>
<evidence type="ECO:0000259" key="4">
    <source>
        <dbReference type="PROSITE" id="PS50887"/>
    </source>
</evidence>
<dbReference type="NCBIfam" id="TIGR00254">
    <property type="entry name" value="GGDEF"/>
    <property type="match status" value="1"/>
</dbReference>
<reference evidence="5 6" key="1">
    <citation type="submission" date="2016-12" db="EMBL/GenBank/DDBJ databases">
        <title>Isolation and genomic insights into novel planktonic Zetaproteobacteria from stratified waters of the Chesapeake Bay.</title>
        <authorList>
            <person name="McAllister S.M."/>
            <person name="Kato S."/>
            <person name="Chan C.S."/>
            <person name="Chiu B.K."/>
            <person name="Field E.K."/>
        </authorList>
    </citation>
    <scope>NUCLEOTIDE SEQUENCE [LARGE SCALE GENOMIC DNA]</scope>
    <source>
        <strain evidence="5 6">CP-5</strain>
    </source>
</reference>
<comment type="catalytic activity">
    <reaction evidence="2">
        <text>2 GTP = 3',3'-c-di-GMP + 2 diphosphate</text>
        <dbReference type="Rhea" id="RHEA:24898"/>
        <dbReference type="ChEBI" id="CHEBI:33019"/>
        <dbReference type="ChEBI" id="CHEBI:37565"/>
        <dbReference type="ChEBI" id="CHEBI:58805"/>
        <dbReference type="EC" id="2.7.7.65"/>
    </reaction>
</comment>
<dbReference type="InterPro" id="IPR000160">
    <property type="entry name" value="GGDEF_dom"/>
</dbReference>
<dbReference type="InterPro" id="IPR043128">
    <property type="entry name" value="Rev_trsase/Diguanyl_cyclase"/>
</dbReference>
<keyword evidence="3" id="KW-0732">Signal</keyword>
<organism evidence="5 6">
    <name type="scientific">Mariprofundus aestuarium</name>
    <dbReference type="NCBI Taxonomy" id="1921086"/>
    <lineage>
        <taxon>Bacteria</taxon>
        <taxon>Pseudomonadati</taxon>
        <taxon>Pseudomonadota</taxon>
        <taxon>Candidatius Mariprofundia</taxon>
        <taxon>Mariprofundales</taxon>
        <taxon>Mariprofundaceae</taxon>
        <taxon>Mariprofundus</taxon>
    </lineage>
</organism>
<evidence type="ECO:0000313" key="6">
    <source>
        <dbReference type="Proteomes" id="UP000231701"/>
    </source>
</evidence>
<feature type="domain" description="GGDEF" evidence="4">
    <location>
        <begin position="639"/>
        <end position="767"/>
    </location>
</feature>
<dbReference type="CDD" id="cd01949">
    <property type="entry name" value="GGDEF"/>
    <property type="match status" value="1"/>
</dbReference>
<dbReference type="PANTHER" id="PTHR45138">
    <property type="entry name" value="REGULATORY COMPONENTS OF SENSORY TRANSDUCTION SYSTEM"/>
    <property type="match status" value="1"/>
</dbReference>
<name>A0A2K8L0K3_MARES</name>
<dbReference type="Proteomes" id="UP000231701">
    <property type="component" value="Chromosome"/>
</dbReference>
<dbReference type="GO" id="GO:0043709">
    <property type="term" value="P:cell adhesion involved in single-species biofilm formation"/>
    <property type="evidence" value="ECO:0007669"/>
    <property type="project" value="TreeGrafter"/>
</dbReference>
<evidence type="ECO:0000256" key="3">
    <source>
        <dbReference type="SAM" id="SignalP"/>
    </source>
</evidence>
<dbReference type="OrthoDB" id="174578at2"/>
<dbReference type="FunFam" id="3.30.70.270:FF:000001">
    <property type="entry name" value="Diguanylate cyclase domain protein"/>
    <property type="match status" value="1"/>
</dbReference>
<dbReference type="Pfam" id="PF00497">
    <property type="entry name" value="SBP_bac_3"/>
    <property type="match status" value="1"/>
</dbReference>
<evidence type="ECO:0000256" key="1">
    <source>
        <dbReference type="ARBA" id="ARBA00012528"/>
    </source>
</evidence>